<comment type="similarity">
    <text evidence="1">Belongs to the paxM FAD-dependent monooxygenase family.</text>
</comment>
<dbReference type="GO" id="GO:0004497">
    <property type="term" value="F:monooxygenase activity"/>
    <property type="evidence" value="ECO:0007669"/>
    <property type="project" value="InterPro"/>
</dbReference>
<dbReference type="GO" id="GO:0071949">
    <property type="term" value="F:FAD binding"/>
    <property type="evidence" value="ECO:0007669"/>
    <property type="project" value="InterPro"/>
</dbReference>
<feature type="domain" description="FAD-binding" evidence="7">
    <location>
        <begin position="9"/>
        <end position="355"/>
    </location>
</feature>
<evidence type="ECO:0000313" key="9">
    <source>
        <dbReference type="Proteomes" id="UP000054771"/>
    </source>
</evidence>
<dbReference type="OMA" id="YYALEHI"/>
<keyword evidence="5" id="KW-0472">Membrane</keyword>
<evidence type="ECO:0000256" key="3">
    <source>
        <dbReference type="ARBA" id="ARBA00022827"/>
    </source>
</evidence>
<dbReference type="InterPro" id="IPR050562">
    <property type="entry name" value="FAD_mOase_fung"/>
</dbReference>
<protein>
    <recommendedName>
        <fullName evidence="7">FAD-binding domain-containing protein</fullName>
    </recommendedName>
</protein>
<dbReference type="Proteomes" id="UP000054771">
    <property type="component" value="Unassembled WGS sequence"/>
</dbReference>
<reference evidence="9" key="1">
    <citation type="journal article" date="2016" name="Genome Announc.">
        <title>Draft genome sequences of fungus Aspergillus calidoustus.</title>
        <authorList>
            <person name="Horn F."/>
            <person name="Linde J."/>
            <person name="Mattern D.J."/>
            <person name="Walther G."/>
            <person name="Guthke R."/>
            <person name="Scherlach K."/>
            <person name="Martin K."/>
            <person name="Brakhage A.A."/>
            <person name="Petzke L."/>
            <person name="Valiante V."/>
        </authorList>
    </citation>
    <scope>NUCLEOTIDE SEQUENCE [LARGE SCALE GENOMIC DNA]</scope>
    <source>
        <strain evidence="9">SF006504</strain>
    </source>
</reference>
<dbReference type="EMBL" id="CDMC01000002">
    <property type="protein sequence ID" value="CEN60506.1"/>
    <property type="molecule type" value="Genomic_DNA"/>
</dbReference>
<dbReference type="PRINTS" id="PR00420">
    <property type="entry name" value="RNGMNOXGNASE"/>
</dbReference>
<keyword evidence="5" id="KW-0812">Transmembrane</keyword>
<feature type="signal peptide" evidence="6">
    <location>
        <begin position="1"/>
        <end position="23"/>
    </location>
</feature>
<keyword evidence="5" id="KW-1133">Transmembrane helix</keyword>
<keyword evidence="6" id="KW-0732">Signal</keyword>
<dbReference type="PANTHER" id="PTHR47356">
    <property type="entry name" value="FAD-DEPENDENT MONOOXYGENASE ASQG-RELATED"/>
    <property type="match status" value="1"/>
</dbReference>
<dbReference type="AlphaFoldDB" id="A0A0U5GLX8"/>
<accession>A0A0U5GLX8</accession>
<dbReference type="SUPFAM" id="SSF51905">
    <property type="entry name" value="FAD/NAD(P)-binding domain"/>
    <property type="match status" value="1"/>
</dbReference>
<feature type="transmembrane region" description="Helical" evidence="5">
    <location>
        <begin position="581"/>
        <end position="603"/>
    </location>
</feature>
<dbReference type="InterPro" id="IPR036188">
    <property type="entry name" value="FAD/NAD-bd_sf"/>
</dbReference>
<evidence type="ECO:0000256" key="2">
    <source>
        <dbReference type="ARBA" id="ARBA00022630"/>
    </source>
</evidence>
<name>A0A0U5GLX8_ASPCI</name>
<proteinExistence type="inferred from homology"/>
<dbReference type="STRING" id="454130.A0A0U5GLX8"/>
<evidence type="ECO:0000313" key="8">
    <source>
        <dbReference type="EMBL" id="CEN60506.1"/>
    </source>
</evidence>
<dbReference type="InterPro" id="IPR002938">
    <property type="entry name" value="FAD-bd"/>
</dbReference>
<keyword evidence="9" id="KW-1185">Reference proteome</keyword>
<dbReference type="Pfam" id="PF01494">
    <property type="entry name" value="FAD_binding_3"/>
    <property type="match status" value="1"/>
</dbReference>
<feature type="transmembrane region" description="Helical" evidence="5">
    <location>
        <begin position="473"/>
        <end position="493"/>
    </location>
</feature>
<dbReference type="Gene3D" id="3.50.50.60">
    <property type="entry name" value="FAD/NAD(P)-binding domain"/>
    <property type="match status" value="1"/>
</dbReference>
<feature type="transmembrane region" description="Helical" evidence="5">
    <location>
        <begin position="782"/>
        <end position="808"/>
    </location>
</feature>
<feature type="transmembrane region" description="Helical" evidence="5">
    <location>
        <begin position="547"/>
        <end position="569"/>
    </location>
</feature>
<feature type="transmembrane region" description="Helical" evidence="5">
    <location>
        <begin position="628"/>
        <end position="646"/>
    </location>
</feature>
<evidence type="ECO:0000256" key="1">
    <source>
        <dbReference type="ARBA" id="ARBA00007992"/>
    </source>
</evidence>
<keyword evidence="4" id="KW-0560">Oxidoreductase</keyword>
<evidence type="ECO:0000256" key="6">
    <source>
        <dbReference type="SAM" id="SignalP"/>
    </source>
</evidence>
<feature type="transmembrane region" description="Helical" evidence="5">
    <location>
        <begin position="658"/>
        <end position="678"/>
    </location>
</feature>
<evidence type="ECO:0000259" key="7">
    <source>
        <dbReference type="Pfam" id="PF01494"/>
    </source>
</evidence>
<sequence length="832" mass="91099">MATTPPPLKIIIVGAGIAGLTLAKALEEIPQSASSPPIEYIVLEGRPELAPQQGAGIALAPGGSRILDQLGVYTELEDQMASVSSSAVHDVHGKLLLPARSDAALLVGRRMGYPFGLVERRNVVLALLRGLKRKEECVITGKRVIRVEHEVDQEKPVTAVCADGSRYEGDIVVGADGVRSKIREEMWGAVDKGLCCSKGFDVQRERDAMTAEYRCLFGISSPIPGYPPGCSDDTIGKDVSTMVATSKGGKIFWFLFGRLDRVYKHGEIPRFSAQETAAFAQQHANLPVQGGITMGQLWKSRRTATLVPLEEADYKRWTAGRFVIIGDGAHKMTPQTGSGGMLAIDHAAALANILHRLNSARDNSKPLTTRAIENAVSEFDTRRRHIRTTALIRQAGALARLQALRTPLDQIAAALLFPRAGDARADQLCGDAVGAARIEYLPLPRRSLQGTMPFNPELGIGLGESKRGRALRALPLLLLALGGFLSMAAVVPLEGAAQVLNAGVYRWASSNGTHVEDQIPETFYGVPMVDEFARLGVMRFIVSRAHFMLQNLSLFADYGVWYAIMLVEASRRSLRLTIMQYALLWGLLNLKGIAIFVPIYYFAHYIVSPMSAFGARDMRLTDTNLNKTILPVLLLAHYAPFLTAYLSPSPSTRQTAAFIWELFPIWIAAMQYGLSDLVPNTSLQDRLMPNPTGDFPSIRRTIIPLVLFSAAVWQYTLWTSPSISEALQLFSPITSGVGSMNFAELFAETLKWDQVFFGFANEVWIALLIWDMKRAGYIRRSWVFLIGCAVAVTVLGGNGALLGVVWLYREEMLVVGNHWAAVVADMEDMAKG</sequence>
<evidence type="ECO:0000256" key="4">
    <source>
        <dbReference type="ARBA" id="ARBA00023002"/>
    </source>
</evidence>
<keyword evidence="3" id="KW-0274">FAD</keyword>
<dbReference type="PANTHER" id="PTHR47356:SF2">
    <property type="entry name" value="FAD-BINDING DOMAIN-CONTAINING PROTEIN-RELATED"/>
    <property type="match status" value="1"/>
</dbReference>
<gene>
    <name evidence="8" type="ORF">ASPCAL02941</name>
</gene>
<organism evidence="8 9">
    <name type="scientific">Aspergillus calidoustus</name>
    <dbReference type="NCBI Taxonomy" id="454130"/>
    <lineage>
        <taxon>Eukaryota</taxon>
        <taxon>Fungi</taxon>
        <taxon>Dikarya</taxon>
        <taxon>Ascomycota</taxon>
        <taxon>Pezizomycotina</taxon>
        <taxon>Eurotiomycetes</taxon>
        <taxon>Eurotiomycetidae</taxon>
        <taxon>Eurotiales</taxon>
        <taxon>Aspergillaceae</taxon>
        <taxon>Aspergillus</taxon>
        <taxon>Aspergillus subgen. Nidulantes</taxon>
    </lineage>
</organism>
<feature type="chain" id="PRO_5006858011" description="FAD-binding domain-containing protein" evidence="6">
    <location>
        <begin position="24"/>
        <end position="832"/>
    </location>
</feature>
<evidence type="ECO:0000256" key="5">
    <source>
        <dbReference type="SAM" id="Phobius"/>
    </source>
</evidence>
<dbReference type="OrthoDB" id="10029326at2759"/>
<keyword evidence="2" id="KW-0285">Flavoprotein</keyword>